<evidence type="ECO:0000313" key="2">
    <source>
        <dbReference type="Proteomes" id="UP000007011"/>
    </source>
</evidence>
<dbReference type="HOGENOM" id="CLU_3343507_0_0_6"/>
<dbReference type="KEGG" id="ecm:EcSMS35_3392"/>
<organism evidence="1 2">
    <name type="scientific">Escherichia coli (strain SMS-3-5 / SECEC)</name>
    <dbReference type="NCBI Taxonomy" id="439855"/>
    <lineage>
        <taxon>Bacteria</taxon>
        <taxon>Pseudomonadati</taxon>
        <taxon>Pseudomonadota</taxon>
        <taxon>Gammaproteobacteria</taxon>
        <taxon>Enterobacterales</taxon>
        <taxon>Enterobacteriaceae</taxon>
        <taxon>Escherichia</taxon>
    </lineage>
</organism>
<sequence>MMHYRNVIAVLVCFAGLIHQHSLNYSLLNREIRKHSKA</sequence>
<name>B1LFJ8_ECOSM</name>
<gene>
    <name evidence="1" type="ordered locus">EcSMS35_3392</name>
</gene>
<protein>
    <submittedName>
        <fullName evidence="1">Uncharacterized protein</fullName>
    </submittedName>
</protein>
<proteinExistence type="predicted"/>
<dbReference type="EMBL" id="CP000970">
    <property type="protein sequence ID" value="ACB16903.1"/>
    <property type="molecule type" value="Genomic_DNA"/>
</dbReference>
<reference evidence="1 2" key="1">
    <citation type="journal article" date="2008" name="J. Bacteriol.">
        <title>Insights into the environmental resistance gene pool from the genome sequence of the multidrug-resistant environmental isolate Escherichia coli SMS-3-5.</title>
        <authorList>
            <person name="Fricke W.F."/>
            <person name="Wright M.S."/>
            <person name="Lindell A.H."/>
            <person name="Harkins D.M."/>
            <person name="Baker-Austin C."/>
            <person name="Ravel J."/>
            <person name="Stepanauskas R."/>
        </authorList>
    </citation>
    <scope>NUCLEOTIDE SEQUENCE [LARGE SCALE GENOMIC DNA]</scope>
    <source>
        <strain evidence="2">SMS-3-5 / SECEC</strain>
    </source>
</reference>
<evidence type="ECO:0000313" key="1">
    <source>
        <dbReference type="EMBL" id="ACB16903.1"/>
    </source>
</evidence>
<dbReference type="AlphaFoldDB" id="B1LFJ8"/>
<dbReference type="Proteomes" id="UP000007011">
    <property type="component" value="Chromosome"/>
</dbReference>
<accession>B1LFJ8</accession>